<dbReference type="InterPro" id="IPR036388">
    <property type="entry name" value="WH-like_DNA-bd_sf"/>
</dbReference>
<dbReference type="AlphaFoldDB" id="A0ABD5R887"/>
<comment type="caution">
    <text evidence="1">The sequence shown here is derived from an EMBL/GenBank/DDBJ whole genome shotgun (WGS) entry which is preliminary data.</text>
</comment>
<sequence>MSKEWEPENVFDVFGSERARQILVLASVEPVSAEEIADRLDTSLPTVYRRVNAMVEYDLLAEDTAIDADGHHYTTYETKLQELCVEIEEGGFTIDIEYRRDLVDKFGDFWGDLGDGDG</sequence>
<dbReference type="InterPro" id="IPR011991">
    <property type="entry name" value="ArsR-like_HTH"/>
</dbReference>
<evidence type="ECO:0000313" key="2">
    <source>
        <dbReference type="Proteomes" id="UP001596201"/>
    </source>
</evidence>
<dbReference type="RefSeq" id="WP_227228473.1">
    <property type="nucleotide sequence ID" value="NZ_JAJCVJ010000001.1"/>
</dbReference>
<evidence type="ECO:0000313" key="1">
    <source>
        <dbReference type="EMBL" id="MFC5366174.1"/>
    </source>
</evidence>
<dbReference type="SUPFAM" id="SSF46785">
    <property type="entry name" value="Winged helix' DNA-binding domain"/>
    <property type="match status" value="1"/>
</dbReference>
<proteinExistence type="predicted"/>
<dbReference type="Gene3D" id="1.10.10.10">
    <property type="entry name" value="Winged helix-like DNA-binding domain superfamily/Winged helix DNA-binding domain"/>
    <property type="match status" value="1"/>
</dbReference>
<keyword evidence="2" id="KW-1185">Reference proteome</keyword>
<organism evidence="1 2">
    <name type="scientific">Salinirubrum litoreum</name>
    <dbReference type="NCBI Taxonomy" id="1126234"/>
    <lineage>
        <taxon>Archaea</taxon>
        <taxon>Methanobacteriati</taxon>
        <taxon>Methanobacteriota</taxon>
        <taxon>Stenosarchaea group</taxon>
        <taxon>Halobacteria</taxon>
        <taxon>Halobacteriales</taxon>
        <taxon>Haloferacaceae</taxon>
        <taxon>Salinirubrum</taxon>
    </lineage>
</organism>
<gene>
    <name evidence="1" type="ORF">ACFPJ5_04435</name>
</gene>
<protein>
    <submittedName>
        <fullName evidence="1">ArsR/SmtB family transcription factor</fullName>
    </submittedName>
</protein>
<dbReference type="InterPro" id="IPR036390">
    <property type="entry name" value="WH_DNA-bd_sf"/>
</dbReference>
<accession>A0ABD5R887</accession>
<name>A0ABD5R887_9EURY</name>
<dbReference type="Proteomes" id="UP001596201">
    <property type="component" value="Unassembled WGS sequence"/>
</dbReference>
<dbReference type="EMBL" id="JBHSKX010000001">
    <property type="protein sequence ID" value="MFC5366174.1"/>
    <property type="molecule type" value="Genomic_DNA"/>
</dbReference>
<reference evidence="1 2" key="1">
    <citation type="journal article" date="2019" name="Int. J. Syst. Evol. Microbiol.">
        <title>The Global Catalogue of Microorganisms (GCM) 10K type strain sequencing project: providing services to taxonomists for standard genome sequencing and annotation.</title>
        <authorList>
            <consortium name="The Broad Institute Genomics Platform"/>
            <consortium name="The Broad Institute Genome Sequencing Center for Infectious Disease"/>
            <person name="Wu L."/>
            <person name="Ma J."/>
        </authorList>
    </citation>
    <scope>NUCLEOTIDE SEQUENCE [LARGE SCALE GENOMIC DNA]</scope>
    <source>
        <strain evidence="1 2">CGMCC 1.12237</strain>
    </source>
</reference>
<dbReference type="CDD" id="cd00090">
    <property type="entry name" value="HTH_ARSR"/>
    <property type="match status" value="1"/>
</dbReference>
<dbReference type="Pfam" id="PF12840">
    <property type="entry name" value="HTH_20"/>
    <property type="match status" value="1"/>
</dbReference>